<keyword evidence="2" id="KW-1185">Reference proteome</keyword>
<reference evidence="1 2" key="1">
    <citation type="journal article" date="2014" name="Genome Announc.">
        <title>Complete Genome Sequence of Amino Acid-Utilizing Eubacterium acidaminophilum al-2 (DSM 3953).</title>
        <authorList>
            <person name="Poehlein A."/>
            <person name="Andreesen J.R."/>
            <person name="Daniel R."/>
        </authorList>
    </citation>
    <scope>NUCLEOTIDE SEQUENCE [LARGE SCALE GENOMIC DNA]</scope>
    <source>
        <strain evidence="1 2">DSM 3953</strain>
    </source>
</reference>
<dbReference type="OrthoDB" id="580775at2"/>
<proteinExistence type="predicted"/>
<dbReference type="PANTHER" id="PTHR36932:SF1">
    <property type="entry name" value="CAPSULAR POLYSACCHARIDE BIOSYNTHESIS PROTEIN"/>
    <property type="match status" value="1"/>
</dbReference>
<sequence>MVWKVGDFMGIKDRYELSAVNILLKMNQLKRAETLGVDELEALQRERFIKVLRHVIRKSEFYRNYYQEHGVDIEKIDQISLKDLPIIDKKIMMDNFDQFVCDKNLKRDELERFVSDPSMIDKKYKGLYEVIHTSGSSGRIGIFVYGPNDWSMLKAIAITRVSKDKFRLFKRTKLAFIGALDGHYAGISLTKDAPRLLFDFLPVDINRPIKESVELLNDFMPDSLSGYASGVYFLALEQLSGRLKIKPKRILCSADPMTESMSEIINKAFGVKPHDFYAASESIGMATQCDVHRGLHLFNDWHIFEVIKKNGEPAGPGESGNLVLTNLYNYTQPLIRYRMDDEIVLGEGVCSCGWSFPLASKVAGREEEFLYFEKPNGSKESLNPVLFIEFIVEGLEKLQVVQTEKNYLRLNVIIRGDKDAAVSRIKNRMDKILNMKNLADFVGYEINTVEDIPNDPKTGKFKLIIPLKD</sequence>
<dbReference type="RefSeq" id="WP_148295982.1">
    <property type="nucleotide sequence ID" value="NZ_CP007452.1"/>
</dbReference>
<dbReference type="HOGENOM" id="CLU_035301_4_1_9"/>
<dbReference type="PATRIC" id="fig|1286171.3.peg.1877"/>
<dbReference type="InterPro" id="IPR042099">
    <property type="entry name" value="ANL_N_sf"/>
</dbReference>
<dbReference type="Proteomes" id="UP000019591">
    <property type="component" value="Chromosome"/>
</dbReference>
<evidence type="ECO:0000313" key="2">
    <source>
        <dbReference type="Proteomes" id="UP000019591"/>
    </source>
</evidence>
<dbReference type="InterPro" id="IPR053158">
    <property type="entry name" value="CapK_Type1_Caps_Biosynth"/>
</dbReference>
<dbReference type="STRING" id="1286171.EAL2_c19280"/>
<accession>W8T651</accession>
<dbReference type="KEGG" id="eac:EAL2_c19280"/>
<dbReference type="SUPFAM" id="SSF56801">
    <property type="entry name" value="Acetyl-CoA synthetase-like"/>
    <property type="match status" value="1"/>
</dbReference>
<dbReference type="AlphaFoldDB" id="W8T651"/>
<dbReference type="eggNOG" id="COG1541">
    <property type="taxonomic scope" value="Bacteria"/>
</dbReference>
<dbReference type="Gene3D" id="3.40.50.12780">
    <property type="entry name" value="N-terminal domain of ligase-like"/>
    <property type="match status" value="1"/>
</dbReference>
<organism evidence="1 2">
    <name type="scientific">Peptoclostridium acidaminophilum DSM 3953</name>
    <dbReference type="NCBI Taxonomy" id="1286171"/>
    <lineage>
        <taxon>Bacteria</taxon>
        <taxon>Bacillati</taxon>
        <taxon>Bacillota</taxon>
        <taxon>Clostridia</taxon>
        <taxon>Peptostreptococcales</taxon>
        <taxon>Peptoclostridiaceae</taxon>
        <taxon>Peptoclostridium</taxon>
    </lineage>
</organism>
<gene>
    <name evidence="1" type="ORF">EAL2_c19280</name>
</gene>
<evidence type="ECO:0000313" key="1">
    <source>
        <dbReference type="EMBL" id="AHM57209.1"/>
    </source>
</evidence>
<protein>
    <submittedName>
        <fullName evidence="1">Coenzyme F390 synthetase</fullName>
    </submittedName>
</protein>
<dbReference type="EMBL" id="CP007452">
    <property type="protein sequence ID" value="AHM57209.1"/>
    <property type="molecule type" value="Genomic_DNA"/>
</dbReference>
<name>W8T651_PEPAC</name>
<dbReference type="PANTHER" id="PTHR36932">
    <property type="entry name" value="CAPSULAR POLYSACCHARIDE BIOSYNTHESIS PROTEIN"/>
    <property type="match status" value="1"/>
</dbReference>